<dbReference type="GO" id="GO:0005689">
    <property type="term" value="C:U12-type spliceosomal complex"/>
    <property type="evidence" value="ECO:0007669"/>
    <property type="project" value="TreeGrafter"/>
</dbReference>
<evidence type="ECO:0000256" key="3">
    <source>
        <dbReference type="ARBA" id="ARBA00022833"/>
    </source>
</evidence>
<sequence length="143" mass="15853">MALGKYLCDYCDKQFQDTASARKRHLLGLQHLRAKAQWYASSHSLPLQDTPTVAAATGFAKGLCNRFLNTGFCQYGDSCKYFHPNSTPQNSVTQAIVGSQFIEGSFLPGVIRDSMGMPWGNLPPSLKPPPEGRYLHLLFVDWG</sequence>
<evidence type="ECO:0000256" key="1">
    <source>
        <dbReference type="ARBA" id="ARBA00022723"/>
    </source>
</evidence>
<dbReference type="Gene3D" id="3.30.160.60">
    <property type="entry name" value="Classic Zinc Finger"/>
    <property type="match status" value="1"/>
</dbReference>
<accession>A0A1Q3AY06</accession>
<dbReference type="Pfam" id="PF00642">
    <property type="entry name" value="zf-CCCH"/>
    <property type="match status" value="1"/>
</dbReference>
<evidence type="ECO:0000313" key="7">
    <source>
        <dbReference type="Proteomes" id="UP000187406"/>
    </source>
</evidence>
<dbReference type="InterPro" id="IPR036855">
    <property type="entry name" value="Znf_CCCH_sf"/>
</dbReference>
<gene>
    <name evidence="6" type="ORF">CFOL_v3_04129</name>
</gene>
<keyword evidence="3 4" id="KW-0862">Zinc</keyword>
<reference evidence="7" key="1">
    <citation type="submission" date="2016-04" db="EMBL/GenBank/DDBJ databases">
        <title>Cephalotus genome sequencing.</title>
        <authorList>
            <person name="Fukushima K."/>
            <person name="Hasebe M."/>
            <person name="Fang X."/>
        </authorList>
    </citation>
    <scope>NUCLEOTIDE SEQUENCE [LARGE SCALE GENOMIC DNA]</scope>
    <source>
        <strain evidence="7">cv. St1</strain>
    </source>
</reference>
<organism evidence="6 7">
    <name type="scientific">Cephalotus follicularis</name>
    <name type="common">Albany pitcher plant</name>
    <dbReference type="NCBI Taxonomy" id="3775"/>
    <lineage>
        <taxon>Eukaryota</taxon>
        <taxon>Viridiplantae</taxon>
        <taxon>Streptophyta</taxon>
        <taxon>Embryophyta</taxon>
        <taxon>Tracheophyta</taxon>
        <taxon>Spermatophyta</taxon>
        <taxon>Magnoliopsida</taxon>
        <taxon>eudicotyledons</taxon>
        <taxon>Gunneridae</taxon>
        <taxon>Pentapetalae</taxon>
        <taxon>rosids</taxon>
        <taxon>fabids</taxon>
        <taxon>Oxalidales</taxon>
        <taxon>Cephalotaceae</taxon>
        <taxon>Cephalotus</taxon>
    </lineage>
</organism>
<dbReference type="EMBL" id="BDDD01000159">
    <property type="protein sequence ID" value="GAV60599.1"/>
    <property type="molecule type" value="Genomic_DNA"/>
</dbReference>
<dbReference type="Gene3D" id="4.10.1000.10">
    <property type="entry name" value="Zinc finger, CCCH-type"/>
    <property type="match status" value="1"/>
</dbReference>
<dbReference type="FunCoup" id="A0A1Q3AY06">
    <property type="interactions" value="1042"/>
</dbReference>
<dbReference type="InterPro" id="IPR013085">
    <property type="entry name" value="U1-CZ_Znf_C2H2"/>
</dbReference>
<keyword evidence="2 4" id="KW-0863">Zinc-finger</keyword>
<dbReference type="PANTHER" id="PTHR16465">
    <property type="entry name" value="NUCLEASE-RELATED"/>
    <property type="match status" value="1"/>
</dbReference>
<name>A0A1Q3AY06_CEPFO</name>
<feature type="domain" description="C3H1-type" evidence="5">
    <location>
        <begin position="58"/>
        <end position="86"/>
    </location>
</feature>
<dbReference type="Pfam" id="PF06220">
    <property type="entry name" value="zf-U1"/>
    <property type="match status" value="1"/>
</dbReference>
<dbReference type="InterPro" id="IPR036236">
    <property type="entry name" value="Znf_C2H2_sf"/>
</dbReference>
<dbReference type="SUPFAM" id="SSF57667">
    <property type="entry name" value="beta-beta-alpha zinc fingers"/>
    <property type="match status" value="1"/>
</dbReference>
<dbReference type="GO" id="GO:0008270">
    <property type="term" value="F:zinc ion binding"/>
    <property type="evidence" value="ECO:0007669"/>
    <property type="project" value="UniProtKB-KW"/>
</dbReference>
<dbReference type="InParanoid" id="A0A1Q3AY06"/>
<evidence type="ECO:0000259" key="5">
    <source>
        <dbReference type="PROSITE" id="PS50103"/>
    </source>
</evidence>
<evidence type="ECO:0000313" key="6">
    <source>
        <dbReference type="EMBL" id="GAV60599.1"/>
    </source>
</evidence>
<feature type="non-terminal residue" evidence="6">
    <location>
        <position position="143"/>
    </location>
</feature>
<feature type="zinc finger region" description="C3H1-type" evidence="4">
    <location>
        <begin position="58"/>
        <end position="86"/>
    </location>
</feature>
<dbReference type="STRING" id="3775.A0A1Q3AY06"/>
<dbReference type="SUPFAM" id="SSF90229">
    <property type="entry name" value="CCCH zinc finger"/>
    <property type="match status" value="1"/>
</dbReference>
<dbReference type="OrthoDB" id="2417221at2759"/>
<dbReference type="PANTHER" id="PTHR16465:SF0">
    <property type="entry name" value="ZINC FINGER MATRIN-TYPE PROTEIN 5"/>
    <property type="match status" value="1"/>
</dbReference>
<dbReference type="PROSITE" id="PS50103">
    <property type="entry name" value="ZF_C3H1"/>
    <property type="match status" value="1"/>
</dbReference>
<dbReference type="AlphaFoldDB" id="A0A1Q3AY06"/>
<keyword evidence="7" id="KW-1185">Reference proteome</keyword>
<keyword evidence="1 4" id="KW-0479">Metal-binding</keyword>
<dbReference type="Proteomes" id="UP000187406">
    <property type="component" value="Unassembled WGS sequence"/>
</dbReference>
<evidence type="ECO:0000256" key="2">
    <source>
        <dbReference type="ARBA" id="ARBA00022771"/>
    </source>
</evidence>
<evidence type="ECO:0000256" key="4">
    <source>
        <dbReference type="PROSITE-ProRule" id="PRU00723"/>
    </source>
</evidence>
<proteinExistence type="predicted"/>
<protein>
    <submittedName>
        <fullName evidence="6">Zf-CCCH domain-containing protein/zf-U1 domain-containing protein</fullName>
    </submittedName>
</protein>
<dbReference type="InterPro" id="IPR000571">
    <property type="entry name" value="Znf_CCCH"/>
</dbReference>
<comment type="caution">
    <text evidence="6">The sequence shown here is derived from an EMBL/GenBank/DDBJ whole genome shotgun (WGS) entry which is preliminary data.</text>
</comment>